<evidence type="ECO:0000313" key="3">
    <source>
        <dbReference type="EMBL" id="QCP54527.1"/>
    </source>
</evidence>
<dbReference type="AlphaFoldDB" id="A0A4P8J156"/>
<dbReference type="InterPro" id="IPR011669">
    <property type="entry name" value="DgcN-like"/>
</dbReference>
<dbReference type="InterPro" id="IPR035402">
    <property type="entry name" value="DgcN-like_N"/>
</dbReference>
<dbReference type="Proteomes" id="UP000298656">
    <property type="component" value="Chromosome 2"/>
</dbReference>
<dbReference type="PANTHER" id="PTHR40690:SF1">
    <property type="entry name" value="DUF1611 DOMAIN-CONTAINING PROTEIN"/>
    <property type="match status" value="1"/>
</dbReference>
<dbReference type="OrthoDB" id="9778498at2"/>
<organism evidence="3 4">
    <name type="scientific">Trinickia violacea</name>
    <dbReference type="NCBI Taxonomy" id="2571746"/>
    <lineage>
        <taxon>Bacteria</taxon>
        <taxon>Pseudomonadati</taxon>
        <taxon>Pseudomonadota</taxon>
        <taxon>Betaproteobacteria</taxon>
        <taxon>Burkholderiales</taxon>
        <taxon>Burkholderiaceae</taxon>
        <taxon>Trinickia</taxon>
    </lineage>
</organism>
<accession>A0A4P8J156</accession>
<dbReference type="KEGG" id="tvl:FAZ95_37210"/>
<evidence type="ECO:0000313" key="4">
    <source>
        <dbReference type="Proteomes" id="UP000298656"/>
    </source>
</evidence>
<protein>
    <submittedName>
        <fullName evidence="3">DUF1611 domain-containing protein</fullName>
    </submittedName>
</protein>
<name>A0A4P8J156_9BURK</name>
<reference evidence="3 4" key="1">
    <citation type="submission" date="2019-05" db="EMBL/GenBank/DDBJ databases">
        <title>Burkholderia sp. DHOD12, isolated from subtropical forest soil.</title>
        <authorList>
            <person name="Gao Z.-H."/>
            <person name="Qiu L.-H."/>
        </authorList>
    </citation>
    <scope>NUCLEOTIDE SEQUENCE [LARGE SCALE GENOMIC DNA]</scope>
    <source>
        <strain evidence="3 4">DHOD12</strain>
    </source>
</reference>
<feature type="domain" description="D-glutamate N-acetyltransferase-like N-terminal" evidence="2">
    <location>
        <begin position="43"/>
        <end position="136"/>
    </location>
</feature>
<dbReference type="Pfam" id="PF17396">
    <property type="entry name" value="DUF1611_N"/>
    <property type="match status" value="1"/>
</dbReference>
<dbReference type="SUPFAM" id="SSF52540">
    <property type="entry name" value="P-loop containing nucleoside triphosphate hydrolases"/>
    <property type="match status" value="1"/>
</dbReference>
<dbReference type="InterPro" id="IPR027417">
    <property type="entry name" value="P-loop_NTPase"/>
</dbReference>
<gene>
    <name evidence="3" type="ORF">FAZ95_37210</name>
</gene>
<dbReference type="Gene3D" id="3.40.50.720">
    <property type="entry name" value="NAD(P)-binding Rossmann-like Domain"/>
    <property type="match status" value="1"/>
</dbReference>
<dbReference type="Gene3D" id="3.40.50.300">
    <property type="entry name" value="P-loop containing nucleotide triphosphate hydrolases"/>
    <property type="match status" value="1"/>
</dbReference>
<keyword evidence="4" id="KW-1185">Reference proteome</keyword>
<sequence length="370" mass="39870">MIQLKGRRVAIFADGRFGPVTSKVATSYLRYCHQDCVAVIDHRLAGKDVGDILGYAHGIPVVESVKSALARKPDVLIIGVGLHSNELPTEWRSQIAQAIVAGLDIVSGLHFRIAVDEEFKELAQGSGSRIWDTKEPPEQLATSTARLDELDRFIVHTVGSDCRVGKKTTAIEITQTANRRGINTGFVATGQSGIYISGNGVAVDAVPSDFVAGVSEELVRKSAEHHDWVVVEGQGAVSHPAYSGVTLGLLHGAMPHALILCHEANLTHHKGWPNVPLRTLRELITTYEHLASFLRPAKVVGISVHCGDLDKSDAATYLSCIESETGLPATDAIHFGTEKLVDALVRYRAMLPQRLDAPHEETPSEPVAAA</sequence>
<feature type="domain" description="D-glutamate N-acetyltransferase-like C-terminal" evidence="1">
    <location>
        <begin position="144"/>
        <end position="341"/>
    </location>
</feature>
<proteinExistence type="predicted"/>
<dbReference type="Pfam" id="PF07755">
    <property type="entry name" value="DUF1611"/>
    <property type="match status" value="1"/>
</dbReference>
<evidence type="ECO:0000259" key="1">
    <source>
        <dbReference type="Pfam" id="PF07755"/>
    </source>
</evidence>
<evidence type="ECO:0000259" key="2">
    <source>
        <dbReference type="Pfam" id="PF17396"/>
    </source>
</evidence>
<dbReference type="RefSeq" id="WP_137337287.1">
    <property type="nucleotide sequence ID" value="NZ_CP040078.1"/>
</dbReference>
<dbReference type="PIRSF" id="PIRSF026760">
    <property type="entry name" value="UCP026760"/>
    <property type="match status" value="1"/>
</dbReference>
<dbReference type="EMBL" id="CP040078">
    <property type="protein sequence ID" value="QCP54527.1"/>
    <property type="molecule type" value="Genomic_DNA"/>
</dbReference>
<dbReference type="InterPro" id="IPR035086">
    <property type="entry name" value="DgcN-like_C"/>
</dbReference>
<dbReference type="PANTHER" id="PTHR40690">
    <property type="entry name" value="GLL3100 PROTEIN"/>
    <property type="match status" value="1"/>
</dbReference>